<feature type="binding site" evidence="12">
    <location>
        <position position="322"/>
    </location>
    <ligand>
        <name>UDP-alpha-D-glucose</name>
        <dbReference type="ChEBI" id="CHEBI:58885"/>
    </ligand>
</feature>
<evidence type="ECO:0000256" key="3">
    <source>
        <dbReference type="ARBA" id="ARBA00022679"/>
    </source>
</evidence>
<dbReference type="GO" id="GO:0030244">
    <property type="term" value="P:cellulose biosynthetic process"/>
    <property type="evidence" value="ECO:0007669"/>
    <property type="project" value="InterPro"/>
</dbReference>
<feature type="region of interest" description="Disordered" evidence="14">
    <location>
        <begin position="683"/>
        <end position="702"/>
    </location>
</feature>
<evidence type="ECO:0000256" key="14">
    <source>
        <dbReference type="SAM" id="MobiDB-lite"/>
    </source>
</evidence>
<keyword evidence="5 15" id="KW-1133">Transmembrane helix</keyword>
<evidence type="ECO:0000256" key="12">
    <source>
        <dbReference type="PIRSR" id="PIRSR605150-2"/>
    </source>
</evidence>
<reference evidence="16" key="2">
    <citation type="journal article" date="2023" name="Plants (Basel)">
        <title>Annotation of the Turnera subulata (Passifloraceae) Draft Genome Reveals the S-Locus Evolved after the Divergence of Turneroideae from Passifloroideae in a Stepwise Manner.</title>
        <authorList>
            <person name="Henning P.M."/>
            <person name="Roalson E.H."/>
            <person name="Mir W."/>
            <person name="McCubbin A.G."/>
            <person name="Shore J.S."/>
        </authorList>
    </citation>
    <scope>NUCLEOTIDE SEQUENCE</scope>
    <source>
        <strain evidence="16">F60SS</strain>
    </source>
</reference>
<feature type="active site" evidence="11">
    <location>
        <position position="358"/>
    </location>
</feature>
<keyword evidence="2" id="KW-0328">Glycosyltransferase</keyword>
<evidence type="ECO:0000256" key="8">
    <source>
        <dbReference type="ARBA" id="ARBA00023316"/>
    </source>
</evidence>
<feature type="binding site" evidence="12">
    <location>
        <position position="328"/>
    </location>
    <ligand>
        <name>UDP-alpha-D-glucose</name>
        <dbReference type="ChEBI" id="CHEBI:58885"/>
    </ligand>
</feature>
<dbReference type="SUPFAM" id="SSF57850">
    <property type="entry name" value="RING/U-box"/>
    <property type="match status" value="1"/>
</dbReference>
<evidence type="ECO:0000313" key="16">
    <source>
        <dbReference type="EMBL" id="KAJ4842580.1"/>
    </source>
</evidence>
<dbReference type="InterPro" id="IPR013083">
    <property type="entry name" value="Znf_RING/FYVE/PHD"/>
</dbReference>
<feature type="binding site" evidence="12">
    <location>
        <position position="358"/>
    </location>
    <ligand>
        <name>UDP-alpha-D-glucose</name>
        <dbReference type="ChEBI" id="CHEBI:58885"/>
    </ligand>
</feature>
<feature type="binding site" evidence="12">
    <location>
        <position position="550"/>
    </location>
    <ligand>
        <name>UDP-alpha-D-glucose</name>
        <dbReference type="ChEBI" id="CHEBI:58885"/>
    </ligand>
</feature>
<keyword evidence="3" id="KW-0808">Transferase</keyword>
<sequence length="1086" mass="122026">MNSFSFDPRVRGGPASHEFSESGEEFARVELTESYSVHIPLTPNNQPMEIPVENDNATPKAYTRSDSMFIGGHNSPTRAHSTDKVVHSHPSRSHGLSCFIPGCKGRVLRDERGEGLLICGCGYLVCEDCYNIVVGDRDGVCPGCKERYKVPVVLDRTISLRLDYKDLNGLEDPEVQVSEFLFGSSKDYGSGTAVEGDMGGNGDDYGHVMKVNKRWKPLTREVNVSAAVIIPYRITVLVRMVFLSFFLLWRIRNPNKDAIWLSIISLVCEIWFGFSWLLDQIPKLFPINRVVDLDVLKEKFETPSPSNPDGKSDLPGVDVFVSTADPEKEPPLVTANTILSILATNYPVEKLACYVSDDGGALLTFEAMAEAASFANLWVPFCRKHDIEPKNPEAYFSLKRDPYKNKILPDFVTDRRRVKREYDEFKVRINGLSDSIRRRSDAYNSQEELKAMKKWREQTDYEPIERLNIPKATWMSDGTQWPGTWTVPAPEHSRGDHSSIIQVMLNPPSDEPVKGTEGNGNSMNLTGVDIRLPMLVYVSREKRPGYDHNKKAGAMNALVRSSAVMSNGAFILNLDCDHYIYNSDSLREGMCFMMDRGGEGISYVQFPQRFEGIDPSDRYANHNTVFFDINMRALDGIQGPVYVGTGCLFRRTALYGFDPPRSEERSSYYSRFFTRRKKASSSIASAPDETSNNTEEEEDEEMNRALIPKKFGNSCCFVDSVKEAAFAGLPLADHPYVRKGRPPGSLTNPRTPLTPATIAEAVDVISCWYEDKSEWGQSVGWIYGSVTEDVVTGYRMHERGWRSVYWVTKRDAFRGTAPINLTDRLHQVLRWATGSVEIFFSRNNALLAGPKLKLLQRIAYLNVGLYPFTSIFLIVYCFLPAICLFFNQFIVQSLTVSFLTYLLIITLTLVILAGLEVKWSGIALEEWWRNEQFWLIGGTSAHLAAVLQGLLKVIAGIEISFTLTSKSAGDDADDEFDDLYIVKWTSLMIPPCTIIITNFIAIAVGVTRTIYSSEPQWSKLIGGAFFSFWVLSHLYPFAKGLMGRRGKTPTIIYVWSGLLSICISLVWVAIDHPSGNNQIGGSFRFP</sequence>
<comment type="function">
    <text evidence="9">Thought to be a Golgi-localized beta-glycan synthase that polymerize the backbones of noncellulosic polysaccharides (hemicelluloses) of plant cell wall.</text>
</comment>
<dbReference type="AlphaFoldDB" id="A0A9Q0JJ64"/>
<dbReference type="Gene3D" id="3.90.550.10">
    <property type="entry name" value="Spore Coat Polysaccharide Biosynthesis Protein SpsA, Chain A"/>
    <property type="match status" value="1"/>
</dbReference>
<keyword evidence="4 15" id="KW-0812">Transmembrane</keyword>
<dbReference type="GO" id="GO:0000139">
    <property type="term" value="C:Golgi membrane"/>
    <property type="evidence" value="ECO:0007669"/>
    <property type="project" value="UniProtKB-SubCell"/>
</dbReference>
<accession>A0A9Q0JJ64</accession>
<evidence type="ECO:0000256" key="4">
    <source>
        <dbReference type="ARBA" id="ARBA00022692"/>
    </source>
</evidence>
<evidence type="ECO:0000256" key="1">
    <source>
        <dbReference type="ARBA" id="ARBA00004653"/>
    </source>
</evidence>
<dbReference type="Pfam" id="PF03552">
    <property type="entry name" value="Cellulose_synt"/>
    <property type="match status" value="1"/>
</dbReference>
<dbReference type="PANTHER" id="PTHR13301">
    <property type="entry name" value="X-BOX TRANSCRIPTION FACTOR-RELATED"/>
    <property type="match status" value="1"/>
</dbReference>
<name>A0A9Q0JJ64_9ROSI</name>
<dbReference type="Pfam" id="PF14570">
    <property type="entry name" value="zf-RING_4"/>
    <property type="match status" value="1"/>
</dbReference>
<dbReference type="InterPro" id="IPR029044">
    <property type="entry name" value="Nucleotide-diphossugar_trans"/>
</dbReference>
<keyword evidence="6" id="KW-0333">Golgi apparatus</keyword>
<feature type="transmembrane region" description="Helical" evidence="15">
    <location>
        <begin position="865"/>
        <end position="886"/>
    </location>
</feature>
<evidence type="ECO:0000256" key="10">
    <source>
        <dbReference type="ARBA" id="ARBA00061286"/>
    </source>
</evidence>
<dbReference type="Gene3D" id="3.30.40.10">
    <property type="entry name" value="Zinc/RING finger domain, C3HC4 (zinc finger)"/>
    <property type="match status" value="1"/>
</dbReference>
<keyword evidence="7 15" id="KW-0472">Membrane</keyword>
<dbReference type="SUPFAM" id="SSF53448">
    <property type="entry name" value="Nucleotide-diphospho-sugar transferases"/>
    <property type="match status" value="1"/>
</dbReference>
<evidence type="ECO:0000256" key="11">
    <source>
        <dbReference type="PIRSR" id="PIRSR605150-1"/>
    </source>
</evidence>
<feature type="transmembrane region" description="Helical" evidence="15">
    <location>
        <begin position="230"/>
        <end position="251"/>
    </location>
</feature>
<comment type="subcellular location">
    <subcellularLocation>
        <location evidence="1">Golgi apparatus membrane</location>
        <topology evidence="1">Multi-pass membrane protein</topology>
    </subcellularLocation>
</comment>
<keyword evidence="8" id="KW-0961">Cell wall biogenesis/degradation</keyword>
<dbReference type="Proteomes" id="UP001141552">
    <property type="component" value="Unassembled WGS sequence"/>
</dbReference>
<reference evidence="16" key="1">
    <citation type="submission" date="2022-02" db="EMBL/GenBank/DDBJ databases">
        <authorList>
            <person name="Henning P.M."/>
            <person name="McCubbin A.G."/>
            <person name="Shore J.S."/>
        </authorList>
    </citation>
    <scope>NUCLEOTIDE SEQUENCE</scope>
    <source>
        <strain evidence="16">F60SS</strain>
        <tissue evidence="16">Leaves</tissue>
    </source>
</reference>
<feature type="binding site" evidence="13">
    <location>
        <position position="575"/>
    </location>
    <ligand>
        <name>Mn(2+)</name>
        <dbReference type="ChEBI" id="CHEBI:29035"/>
    </ligand>
</feature>
<dbReference type="GO" id="GO:0016760">
    <property type="term" value="F:cellulose synthase (UDP-forming) activity"/>
    <property type="evidence" value="ECO:0007669"/>
    <property type="project" value="InterPro"/>
</dbReference>
<feature type="transmembrane region" description="Helical" evidence="15">
    <location>
        <begin position="258"/>
        <end position="278"/>
    </location>
</feature>
<protein>
    <submittedName>
        <fullName evidence="16">Cellulose synthase-like protein D3</fullName>
    </submittedName>
</protein>
<evidence type="ECO:0000313" key="17">
    <source>
        <dbReference type="Proteomes" id="UP001141552"/>
    </source>
</evidence>
<evidence type="ECO:0000256" key="15">
    <source>
        <dbReference type="SAM" id="Phobius"/>
    </source>
</evidence>
<feature type="binding site" evidence="12">
    <location>
        <position position="329"/>
    </location>
    <ligand>
        <name>UDP-alpha-D-glucose</name>
        <dbReference type="ChEBI" id="CHEBI:58885"/>
    </ligand>
</feature>
<feature type="transmembrane region" description="Helical" evidence="15">
    <location>
        <begin position="893"/>
        <end position="913"/>
    </location>
</feature>
<feature type="transmembrane region" description="Helical" evidence="15">
    <location>
        <begin position="1017"/>
        <end position="1038"/>
    </location>
</feature>
<gene>
    <name evidence="16" type="primary">CSLD3</name>
    <name evidence="16" type="ORF">Tsubulata_038318</name>
</gene>
<proteinExistence type="inferred from homology"/>
<evidence type="ECO:0000256" key="13">
    <source>
        <dbReference type="PIRSR" id="PIRSR605150-3"/>
    </source>
</evidence>
<comment type="caution">
    <text evidence="16">The sequence shown here is derived from an EMBL/GenBank/DDBJ whole genome shotgun (WGS) entry which is preliminary data.</text>
</comment>
<comment type="similarity">
    <text evidence="10">Belongs to the glycosyltransferase 2 family. Plant cellulose synthase-like D subfamily.</text>
</comment>
<evidence type="ECO:0000256" key="6">
    <source>
        <dbReference type="ARBA" id="ARBA00023034"/>
    </source>
</evidence>
<feature type="transmembrane region" description="Helical" evidence="15">
    <location>
        <begin position="992"/>
        <end position="1011"/>
    </location>
</feature>
<dbReference type="OrthoDB" id="815979at2759"/>
<evidence type="ECO:0000256" key="7">
    <source>
        <dbReference type="ARBA" id="ARBA00023136"/>
    </source>
</evidence>
<feature type="active site" evidence="11">
    <location>
        <position position="789"/>
    </location>
</feature>
<organism evidence="16 17">
    <name type="scientific">Turnera subulata</name>
    <dbReference type="NCBI Taxonomy" id="218843"/>
    <lineage>
        <taxon>Eukaryota</taxon>
        <taxon>Viridiplantae</taxon>
        <taxon>Streptophyta</taxon>
        <taxon>Embryophyta</taxon>
        <taxon>Tracheophyta</taxon>
        <taxon>Spermatophyta</taxon>
        <taxon>Magnoliopsida</taxon>
        <taxon>eudicotyledons</taxon>
        <taxon>Gunneridae</taxon>
        <taxon>Pentapetalae</taxon>
        <taxon>rosids</taxon>
        <taxon>fabids</taxon>
        <taxon>Malpighiales</taxon>
        <taxon>Passifloraceae</taxon>
        <taxon>Turnera</taxon>
    </lineage>
</organism>
<dbReference type="InterPro" id="IPR005150">
    <property type="entry name" value="Cellulose_synth"/>
</dbReference>
<evidence type="ECO:0000256" key="2">
    <source>
        <dbReference type="ARBA" id="ARBA00022676"/>
    </source>
</evidence>
<feature type="transmembrane region" description="Helical" evidence="15">
    <location>
        <begin position="1050"/>
        <end position="1070"/>
    </location>
</feature>
<feature type="region of interest" description="Disordered" evidence="14">
    <location>
        <begin position="1"/>
        <end position="24"/>
    </location>
</feature>
<evidence type="ECO:0000256" key="9">
    <source>
        <dbReference type="ARBA" id="ARBA00037405"/>
    </source>
</evidence>
<feature type="binding site" evidence="13">
    <location>
        <position position="551"/>
    </location>
    <ligand>
        <name>Mn(2+)</name>
        <dbReference type="ChEBI" id="CHEBI:29035"/>
    </ligand>
</feature>
<dbReference type="FunFam" id="3.90.550.10:FF:000027">
    <property type="entry name" value="Cellulose synthase-like protein D4"/>
    <property type="match status" value="1"/>
</dbReference>
<keyword evidence="17" id="KW-1185">Reference proteome</keyword>
<feature type="compositionally biased region" description="Low complexity" evidence="14">
    <location>
        <begin position="683"/>
        <end position="693"/>
    </location>
</feature>
<dbReference type="EMBL" id="JAKUCV010002459">
    <property type="protein sequence ID" value="KAJ4842580.1"/>
    <property type="molecule type" value="Genomic_DNA"/>
</dbReference>
<dbReference type="GO" id="GO:0071555">
    <property type="term" value="P:cell wall organization"/>
    <property type="evidence" value="ECO:0007669"/>
    <property type="project" value="UniProtKB-KW"/>
</dbReference>
<evidence type="ECO:0000256" key="5">
    <source>
        <dbReference type="ARBA" id="ARBA00022989"/>
    </source>
</evidence>